<dbReference type="GO" id="GO:0050660">
    <property type="term" value="F:flavin adenine dinucleotide binding"/>
    <property type="evidence" value="ECO:0007669"/>
    <property type="project" value="InterPro"/>
</dbReference>
<reference evidence="6 7" key="1">
    <citation type="journal article" date="2023" name="Insect Mol. Biol.">
        <title>Genome sequencing provides insights into the evolution of gene families encoding plant cell wall-degrading enzymes in longhorned beetles.</title>
        <authorList>
            <person name="Shin N.R."/>
            <person name="Okamura Y."/>
            <person name="Kirsch R."/>
            <person name="Pauchet Y."/>
        </authorList>
    </citation>
    <scope>NUCLEOTIDE SEQUENCE [LARGE SCALE GENOMIC DNA]</scope>
    <source>
        <strain evidence="6">EAD_L_NR</strain>
    </source>
</reference>
<gene>
    <name evidence="6" type="ORF">NQ315_002428</name>
</gene>
<dbReference type="InterPro" id="IPR007867">
    <property type="entry name" value="GMC_OxRtase_C"/>
</dbReference>
<comment type="similarity">
    <text evidence="1 3">Belongs to the GMC oxidoreductase family.</text>
</comment>
<dbReference type="Pfam" id="PF00732">
    <property type="entry name" value="GMC_oxred_N"/>
    <property type="match status" value="1"/>
</dbReference>
<dbReference type="PIRSF" id="PIRSF000137">
    <property type="entry name" value="Alcohol_oxidase"/>
    <property type="match status" value="1"/>
</dbReference>
<keyword evidence="3" id="KW-0285">Flavoprotein</keyword>
<evidence type="ECO:0000313" key="7">
    <source>
        <dbReference type="Proteomes" id="UP001159042"/>
    </source>
</evidence>
<evidence type="ECO:0000259" key="4">
    <source>
        <dbReference type="PROSITE" id="PS00623"/>
    </source>
</evidence>
<keyword evidence="7" id="KW-1185">Reference proteome</keyword>
<dbReference type="InterPro" id="IPR012132">
    <property type="entry name" value="GMC_OxRdtase"/>
</dbReference>
<sequence>MCSKLYIPMPCNCPVTQLGPTLAATCGGAQYMLFMGLLEVFLRSQCDLEDPCGRPESTRLFPEYDFIVVGVGSSGSVVASRLSEIPEWRVLAIEAGMDEPTGTQVPSMFLNFIGSDIDWGFQTEPETSACQAENEKRCYWPRGKVIGGTSVMNGMMYIRGSQKDYDDWAALGNDGWSYNEVLPYFLKSEDNQQIEEMDQGYHSKGGLLTVSRFPYHPPLSRAILKAGEELGYQVKDLNGNQKTGFAIAQTTNRNGSRLSTARAFLRPFKHRRNLHILMNATVTRVLVNTNTKQAYGVEVLTDGKKETIYASKEVIVSGGAVNSPQILLLSGIGPREDLQKVNVPVVHDLPGVGKNLHNHVAFFLNFHINDTNTTPLNWATAMEYLLFRDGLMSGTGISEVTGFVNSKYQDAALDDPDLQFFFGGFLASCAKTGQVGEKVDNTSRAIQIIPTVLHPKSRGYLQLKDNNPLSHPLIFANYLTHQDDVKVLVEGIKIGLKLAETKALKRYGFQLDRTPVPGCETITFGTDDYWSCVIKQQTGPENHQAGSCKMGVPTDPMAVVNPDLQVYGIDRLRVIDASVMPKVTSGNTNAPCIMIAEKGADLIKSRWLTPQSGFFYTSSPSQRLDRQWGSW</sequence>
<dbReference type="InterPro" id="IPR036188">
    <property type="entry name" value="FAD/NAD-bd_sf"/>
</dbReference>
<keyword evidence="2 3" id="KW-0274">FAD</keyword>
<dbReference type="EMBL" id="JANEYG010000034">
    <property type="protein sequence ID" value="KAJ8917404.1"/>
    <property type="molecule type" value="Genomic_DNA"/>
</dbReference>
<evidence type="ECO:0000256" key="2">
    <source>
        <dbReference type="PIRSR" id="PIRSR000137-2"/>
    </source>
</evidence>
<evidence type="ECO:0000313" key="6">
    <source>
        <dbReference type="EMBL" id="KAJ8917404.1"/>
    </source>
</evidence>
<dbReference type="InterPro" id="IPR000172">
    <property type="entry name" value="GMC_OxRdtase_N"/>
</dbReference>
<evidence type="ECO:0000259" key="5">
    <source>
        <dbReference type="PROSITE" id="PS00624"/>
    </source>
</evidence>
<comment type="caution">
    <text evidence="6">The sequence shown here is derived from an EMBL/GenBank/DDBJ whole genome shotgun (WGS) entry which is preliminary data.</text>
</comment>
<comment type="cofactor">
    <cofactor evidence="2">
        <name>FAD</name>
        <dbReference type="ChEBI" id="CHEBI:57692"/>
    </cofactor>
</comment>
<dbReference type="PANTHER" id="PTHR11552">
    <property type="entry name" value="GLUCOSE-METHANOL-CHOLINE GMC OXIDOREDUCTASE"/>
    <property type="match status" value="1"/>
</dbReference>
<dbReference type="PANTHER" id="PTHR11552:SF217">
    <property type="entry name" value="GLUCOSE DEHYDROGENASE [FAD, QUINONE]"/>
    <property type="match status" value="1"/>
</dbReference>
<feature type="domain" description="Glucose-methanol-choline oxidoreductase N-terminal" evidence="5">
    <location>
        <begin position="319"/>
        <end position="333"/>
    </location>
</feature>
<dbReference type="SUPFAM" id="SSF51905">
    <property type="entry name" value="FAD/NAD(P)-binding domain"/>
    <property type="match status" value="1"/>
</dbReference>
<dbReference type="GO" id="GO:0016614">
    <property type="term" value="F:oxidoreductase activity, acting on CH-OH group of donors"/>
    <property type="evidence" value="ECO:0007669"/>
    <property type="project" value="InterPro"/>
</dbReference>
<dbReference type="PROSITE" id="PS00623">
    <property type="entry name" value="GMC_OXRED_1"/>
    <property type="match status" value="1"/>
</dbReference>
<accession>A0AAV8VTD0</accession>
<feature type="binding site" evidence="2">
    <location>
        <position position="282"/>
    </location>
    <ligand>
        <name>FAD</name>
        <dbReference type="ChEBI" id="CHEBI:57692"/>
    </ligand>
</feature>
<dbReference type="Proteomes" id="UP001159042">
    <property type="component" value="Unassembled WGS sequence"/>
</dbReference>
<evidence type="ECO:0000256" key="1">
    <source>
        <dbReference type="ARBA" id="ARBA00010790"/>
    </source>
</evidence>
<dbReference type="Gene3D" id="3.50.50.60">
    <property type="entry name" value="FAD/NAD(P)-binding domain"/>
    <property type="match status" value="1"/>
</dbReference>
<dbReference type="Pfam" id="PF05199">
    <property type="entry name" value="GMC_oxred_C"/>
    <property type="match status" value="1"/>
</dbReference>
<dbReference type="PROSITE" id="PS00624">
    <property type="entry name" value="GMC_OXRED_2"/>
    <property type="match status" value="1"/>
</dbReference>
<feature type="domain" description="Glucose-methanol-choline oxidoreductase N-terminal" evidence="4">
    <location>
        <begin position="143"/>
        <end position="166"/>
    </location>
</feature>
<protein>
    <recommendedName>
        <fullName evidence="4 5">Glucose-methanol-choline oxidoreductase N-terminal domain-containing protein</fullName>
    </recommendedName>
</protein>
<feature type="binding site" evidence="2">
    <location>
        <position position="145"/>
    </location>
    <ligand>
        <name>FAD</name>
        <dbReference type="ChEBI" id="CHEBI:57692"/>
    </ligand>
</feature>
<proteinExistence type="inferred from homology"/>
<feature type="binding site" evidence="2">
    <location>
        <position position="149"/>
    </location>
    <ligand>
        <name>FAD</name>
        <dbReference type="ChEBI" id="CHEBI:57692"/>
    </ligand>
</feature>
<dbReference type="AlphaFoldDB" id="A0AAV8VTD0"/>
<evidence type="ECO:0000256" key="3">
    <source>
        <dbReference type="RuleBase" id="RU003968"/>
    </source>
</evidence>
<dbReference type="Gene3D" id="3.30.560.10">
    <property type="entry name" value="Glucose Oxidase, domain 3"/>
    <property type="match status" value="1"/>
</dbReference>
<organism evidence="6 7">
    <name type="scientific">Exocentrus adspersus</name>
    <dbReference type="NCBI Taxonomy" id="1586481"/>
    <lineage>
        <taxon>Eukaryota</taxon>
        <taxon>Metazoa</taxon>
        <taxon>Ecdysozoa</taxon>
        <taxon>Arthropoda</taxon>
        <taxon>Hexapoda</taxon>
        <taxon>Insecta</taxon>
        <taxon>Pterygota</taxon>
        <taxon>Neoptera</taxon>
        <taxon>Endopterygota</taxon>
        <taxon>Coleoptera</taxon>
        <taxon>Polyphaga</taxon>
        <taxon>Cucujiformia</taxon>
        <taxon>Chrysomeloidea</taxon>
        <taxon>Cerambycidae</taxon>
        <taxon>Lamiinae</taxon>
        <taxon>Acanthocinini</taxon>
        <taxon>Exocentrus</taxon>
    </lineage>
</organism>
<dbReference type="SUPFAM" id="SSF54373">
    <property type="entry name" value="FAD-linked reductases, C-terminal domain"/>
    <property type="match status" value="1"/>
</dbReference>
<name>A0AAV8VTD0_9CUCU</name>